<organism evidence="8 9">
    <name type="scientific">Rosistilla ulvae</name>
    <dbReference type="NCBI Taxonomy" id="1930277"/>
    <lineage>
        <taxon>Bacteria</taxon>
        <taxon>Pseudomonadati</taxon>
        <taxon>Planctomycetota</taxon>
        <taxon>Planctomycetia</taxon>
        <taxon>Pirellulales</taxon>
        <taxon>Pirellulaceae</taxon>
        <taxon>Rosistilla</taxon>
    </lineage>
</organism>
<feature type="binding site" evidence="6">
    <location>
        <position position="179"/>
    </location>
    <ligand>
        <name>FMN</name>
        <dbReference type="ChEBI" id="CHEBI:58210"/>
    </ligand>
</feature>
<dbReference type="InterPro" id="IPR049622">
    <property type="entry name" value="Dihydroorotate_DH_I"/>
</dbReference>
<evidence type="ECO:0000256" key="6">
    <source>
        <dbReference type="HAMAP-Rule" id="MF_00224"/>
    </source>
</evidence>
<comment type="caution">
    <text evidence="6">Lacks conserved residue(s) required for the propagation of feature annotation.</text>
</comment>
<comment type="function">
    <text evidence="6">Catalyzes the conversion of dihydroorotate to orotate.</text>
</comment>
<feature type="binding site" evidence="6">
    <location>
        <begin position="121"/>
        <end position="125"/>
    </location>
    <ligand>
        <name>substrate</name>
    </ligand>
</feature>
<dbReference type="InterPro" id="IPR033888">
    <property type="entry name" value="DHOD_1B"/>
</dbReference>
<feature type="binding site" evidence="6">
    <location>
        <position position="73"/>
    </location>
    <ligand>
        <name>FMN</name>
        <dbReference type="ChEBI" id="CHEBI:58210"/>
    </ligand>
</feature>
<dbReference type="InterPro" id="IPR001295">
    <property type="entry name" value="Dihydroorotate_DH_CS"/>
</dbReference>
<evidence type="ECO:0000259" key="7">
    <source>
        <dbReference type="Pfam" id="PF01180"/>
    </source>
</evidence>
<name>A0A517M6E0_9BACT</name>
<comment type="cofactor">
    <cofactor evidence="6">
        <name>FMN</name>
        <dbReference type="ChEBI" id="CHEBI:58210"/>
    </cofactor>
    <text evidence="6">Binds 1 FMN per subunit.</text>
</comment>
<dbReference type="InterPro" id="IPR050074">
    <property type="entry name" value="DHO_dehydrogenase"/>
</dbReference>
<feature type="binding site" evidence="6">
    <location>
        <begin position="316"/>
        <end position="317"/>
    </location>
    <ligand>
        <name>FMN</name>
        <dbReference type="ChEBI" id="CHEBI:58210"/>
    </ligand>
</feature>
<dbReference type="NCBIfam" id="TIGR01037">
    <property type="entry name" value="pyrD_sub1_fam"/>
    <property type="match status" value="1"/>
</dbReference>
<dbReference type="HAMAP" id="MF_00224">
    <property type="entry name" value="DHO_dh_type1"/>
    <property type="match status" value="1"/>
</dbReference>
<feature type="binding site" evidence="6">
    <location>
        <position position="242"/>
    </location>
    <ligand>
        <name>FMN</name>
        <dbReference type="ChEBI" id="CHEBI:58210"/>
    </ligand>
</feature>
<dbReference type="EMBL" id="CP036261">
    <property type="protein sequence ID" value="QDS90439.1"/>
    <property type="molecule type" value="Genomic_DNA"/>
</dbReference>
<dbReference type="SUPFAM" id="SSF51395">
    <property type="entry name" value="FMN-linked oxidoreductases"/>
    <property type="match status" value="1"/>
</dbReference>
<feature type="binding site" evidence="6">
    <location>
        <position position="179"/>
    </location>
    <ligand>
        <name>substrate</name>
    </ligand>
</feature>
<feature type="binding site" evidence="6">
    <location>
        <position position="268"/>
    </location>
    <ligand>
        <name>FMN</name>
        <dbReference type="ChEBI" id="CHEBI:58210"/>
    </ligand>
</feature>
<gene>
    <name evidence="8" type="primary">pyrDB</name>
    <name evidence="6" type="synonym">pyrD</name>
    <name evidence="8" type="ORF">EC9_46470</name>
</gene>
<keyword evidence="3 6" id="KW-0288">FMN</keyword>
<dbReference type="InterPro" id="IPR024920">
    <property type="entry name" value="Dihydroorotate_DH_1"/>
</dbReference>
<evidence type="ECO:0000256" key="3">
    <source>
        <dbReference type="ARBA" id="ARBA00022643"/>
    </source>
</evidence>
<dbReference type="GO" id="GO:0004152">
    <property type="term" value="F:dihydroorotate dehydrogenase activity"/>
    <property type="evidence" value="ECO:0007669"/>
    <property type="project" value="UniProtKB-UniRule"/>
</dbReference>
<comment type="subcellular location">
    <subcellularLocation>
        <location evidence="6">Cytoplasm</location>
    </subcellularLocation>
</comment>
<keyword evidence="4 6" id="KW-0665">Pyrimidine biosynthesis</keyword>
<protein>
    <recommendedName>
        <fullName evidence="6">Dihydroorotate dehydrogenase</fullName>
        <shortName evidence="6">DHOD</shortName>
        <shortName evidence="6">DHODase</shortName>
        <shortName evidence="6">DHOdehase</shortName>
        <ecNumber evidence="6">1.3.-.-</ecNumber>
    </recommendedName>
</protein>
<dbReference type="PANTHER" id="PTHR48109">
    <property type="entry name" value="DIHYDROOROTATE DEHYDROGENASE (QUINONE), MITOCHONDRIAL-RELATED"/>
    <property type="match status" value="1"/>
</dbReference>
<evidence type="ECO:0000313" key="9">
    <source>
        <dbReference type="Proteomes" id="UP000319557"/>
    </source>
</evidence>
<dbReference type="EC" id="1.3.-.-" evidence="6"/>
<dbReference type="InterPro" id="IPR013785">
    <property type="entry name" value="Aldolase_TIM"/>
</dbReference>
<dbReference type="KEGG" id="ruv:EC9_46470"/>
<dbReference type="GO" id="GO:0005737">
    <property type="term" value="C:cytoplasm"/>
    <property type="evidence" value="ECO:0007669"/>
    <property type="project" value="UniProtKB-SubCell"/>
</dbReference>
<feature type="binding site" evidence="6">
    <location>
        <begin position="243"/>
        <end position="244"/>
    </location>
    <ligand>
        <name>substrate</name>
    </ligand>
</feature>
<feature type="binding site" evidence="6">
    <location>
        <begin position="294"/>
        <end position="295"/>
    </location>
    <ligand>
        <name>FMN</name>
        <dbReference type="ChEBI" id="CHEBI:58210"/>
    </ligand>
</feature>
<reference evidence="8 9" key="1">
    <citation type="submission" date="2019-02" db="EMBL/GenBank/DDBJ databases">
        <title>Deep-cultivation of Planctomycetes and their phenomic and genomic characterization uncovers novel biology.</title>
        <authorList>
            <person name="Wiegand S."/>
            <person name="Jogler M."/>
            <person name="Boedeker C."/>
            <person name="Pinto D."/>
            <person name="Vollmers J."/>
            <person name="Rivas-Marin E."/>
            <person name="Kohn T."/>
            <person name="Peeters S.H."/>
            <person name="Heuer A."/>
            <person name="Rast P."/>
            <person name="Oberbeckmann S."/>
            <person name="Bunk B."/>
            <person name="Jeske O."/>
            <person name="Meyerdierks A."/>
            <person name="Storesund J.E."/>
            <person name="Kallscheuer N."/>
            <person name="Luecker S."/>
            <person name="Lage O.M."/>
            <person name="Pohl T."/>
            <person name="Merkel B.J."/>
            <person name="Hornburger P."/>
            <person name="Mueller R.-W."/>
            <person name="Bruemmer F."/>
            <person name="Labrenz M."/>
            <person name="Spormann A.M."/>
            <person name="Op den Camp H."/>
            <person name="Overmann J."/>
            <person name="Amann R."/>
            <person name="Jetten M.S.M."/>
            <person name="Mascher T."/>
            <person name="Medema M.H."/>
            <person name="Devos D.P."/>
            <person name="Kaster A.-K."/>
            <person name="Ovreas L."/>
            <person name="Rohde M."/>
            <person name="Galperin M.Y."/>
            <person name="Jogler C."/>
        </authorList>
    </citation>
    <scope>NUCLEOTIDE SEQUENCE [LARGE SCALE GENOMIC DNA]</scope>
    <source>
        <strain evidence="8 9">EC9</strain>
    </source>
</reference>
<feature type="binding site" evidence="6">
    <location>
        <position position="97"/>
    </location>
    <ligand>
        <name>substrate</name>
    </ligand>
</feature>
<dbReference type="PANTHER" id="PTHR48109:SF1">
    <property type="entry name" value="DIHYDROOROTATE DEHYDROGENASE (FUMARATE)"/>
    <property type="match status" value="1"/>
</dbReference>
<dbReference type="CDD" id="cd04740">
    <property type="entry name" value="DHOD_1B_like"/>
    <property type="match status" value="1"/>
</dbReference>
<feature type="domain" description="Dihydroorotate dehydrogenase catalytic" evidence="7">
    <location>
        <begin position="56"/>
        <end position="337"/>
    </location>
</feature>
<dbReference type="AlphaFoldDB" id="A0A517M6E0"/>
<dbReference type="GO" id="GO:0044205">
    <property type="term" value="P:'de novo' UMP biosynthetic process"/>
    <property type="evidence" value="ECO:0007669"/>
    <property type="project" value="UniProtKB-UniRule"/>
</dbReference>
<evidence type="ECO:0000256" key="4">
    <source>
        <dbReference type="ARBA" id="ARBA00022975"/>
    </source>
</evidence>
<dbReference type="FunFam" id="3.20.20.70:FF:000027">
    <property type="entry name" value="Dihydropyrimidine dehydrogenase [NADP(+)]"/>
    <property type="match status" value="1"/>
</dbReference>
<dbReference type="Pfam" id="PF01180">
    <property type="entry name" value="DHO_dh"/>
    <property type="match status" value="1"/>
</dbReference>
<dbReference type="InterPro" id="IPR005720">
    <property type="entry name" value="Dihydroorotate_DH_cat"/>
</dbReference>
<evidence type="ECO:0000256" key="5">
    <source>
        <dbReference type="ARBA" id="ARBA00023002"/>
    </source>
</evidence>
<comment type="pathway">
    <text evidence="1 6">Pyrimidine metabolism; UMP biosynthesis via de novo pathway.</text>
</comment>
<proteinExistence type="inferred from homology"/>
<comment type="similarity">
    <text evidence="6">Belongs to the dihydroorotate dehydrogenase family. Type 1 subfamily.</text>
</comment>
<dbReference type="Proteomes" id="UP000319557">
    <property type="component" value="Chromosome"/>
</dbReference>
<evidence type="ECO:0000256" key="1">
    <source>
        <dbReference type="ARBA" id="ARBA00004725"/>
    </source>
</evidence>
<dbReference type="Gene3D" id="3.20.20.70">
    <property type="entry name" value="Aldolase class I"/>
    <property type="match status" value="1"/>
</dbReference>
<dbReference type="PROSITE" id="PS00912">
    <property type="entry name" value="DHODEHASE_2"/>
    <property type="match status" value="1"/>
</dbReference>
<keyword evidence="2 6" id="KW-0285">Flavoprotein</keyword>
<feature type="binding site" evidence="6">
    <location>
        <begin position="97"/>
        <end position="98"/>
    </location>
    <ligand>
        <name>FMN</name>
        <dbReference type="ChEBI" id="CHEBI:58210"/>
    </ligand>
</feature>
<evidence type="ECO:0000256" key="2">
    <source>
        <dbReference type="ARBA" id="ARBA00022630"/>
    </source>
</evidence>
<sequence length="360" mass="37767">MNSSLTRRVTQYSPVLAVICPGLPTALRDDPGGNVLCFALLKSNLRIWDLTALTDLSVQIGRLALSNPIMVASGTFGYAREMARLVDCSRLGGILPKTITAQPRVGNAPWRTVETSAGLLNSIGLDNDGIDAFMEHHLPYLASIGTSIVVSIAGRTEEEFVQLAQRVGQTGQIAAVELNVSCPNVSGGVDFGTDPDACHRLVAATRAGCDVPILAKLTPNVTRIADVACAAAEGGADGVCLINTVLGMAVDWRRRRPMLGNVMGGLSGPAIKPVALRCVQQVRAVTNVPIIGIGGIATIDDVMEFLVTGATAVQIGTANYYDPQVSTRLIDELPAALQELGAASVAEIVGTLDSTRRVDE</sequence>
<keyword evidence="5 6" id="KW-0560">Oxidoreductase</keyword>
<accession>A0A517M6E0</accession>
<feature type="active site" description="Nucleophile" evidence="6">
    <location>
        <position position="182"/>
    </location>
</feature>
<comment type="catalytic activity">
    <reaction evidence="6">
        <text>(S)-dihydroorotate + A = orotate + AH2</text>
        <dbReference type="Rhea" id="RHEA:18073"/>
        <dbReference type="ChEBI" id="CHEBI:13193"/>
        <dbReference type="ChEBI" id="CHEBI:17499"/>
        <dbReference type="ChEBI" id="CHEBI:30839"/>
        <dbReference type="ChEBI" id="CHEBI:30864"/>
    </reaction>
</comment>
<keyword evidence="9" id="KW-1185">Reference proteome</keyword>
<dbReference type="GO" id="GO:0006207">
    <property type="term" value="P:'de novo' pyrimidine nucleobase biosynthetic process"/>
    <property type="evidence" value="ECO:0007669"/>
    <property type="project" value="InterPro"/>
</dbReference>
<evidence type="ECO:0000313" key="8">
    <source>
        <dbReference type="EMBL" id="QDS90439.1"/>
    </source>
</evidence>
<dbReference type="UniPathway" id="UPA00070"/>
<keyword evidence="6" id="KW-0963">Cytoplasm</keyword>
<dbReference type="NCBIfam" id="NF005574">
    <property type="entry name" value="PRK07259.1"/>
    <property type="match status" value="1"/>
</dbReference>
<feature type="binding site" evidence="6">
    <location>
        <position position="216"/>
    </location>
    <ligand>
        <name>FMN</name>
        <dbReference type="ChEBI" id="CHEBI:58210"/>
    </ligand>
</feature>